<reference evidence="2" key="1">
    <citation type="submission" date="2014-11" db="EMBL/GenBank/DDBJ databases">
        <authorList>
            <person name="Otto D Thomas"/>
            <person name="Naeem Raeece"/>
        </authorList>
    </citation>
    <scope>NUCLEOTIDE SEQUENCE</scope>
</reference>
<gene>
    <name evidence="2" type="ORF">Cvel_12257</name>
</gene>
<feature type="region of interest" description="Disordered" evidence="1">
    <location>
        <begin position="1"/>
        <end position="46"/>
    </location>
</feature>
<protein>
    <submittedName>
        <fullName evidence="2">Uncharacterized protein</fullName>
    </submittedName>
</protein>
<dbReference type="VEuPathDB" id="CryptoDB:Cvel_12257"/>
<evidence type="ECO:0000313" key="2">
    <source>
        <dbReference type="EMBL" id="CEM53792.1"/>
    </source>
</evidence>
<proteinExistence type="predicted"/>
<accession>A0A0G4I9J1</accession>
<organism evidence="2">
    <name type="scientific">Chromera velia CCMP2878</name>
    <dbReference type="NCBI Taxonomy" id="1169474"/>
    <lineage>
        <taxon>Eukaryota</taxon>
        <taxon>Sar</taxon>
        <taxon>Alveolata</taxon>
        <taxon>Colpodellida</taxon>
        <taxon>Chromeraceae</taxon>
        <taxon>Chromera</taxon>
    </lineage>
</organism>
<dbReference type="AlphaFoldDB" id="A0A0G4I9J1"/>
<dbReference type="EMBL" id="CDMZ01005725">
    <property type="protein sequence ID" value="CEM53792.1"/>
    <property type="molecule type" value="Genomic_DNA"/>
</dbReference>
<sequence>MSHDFSRGAPDPHPSGPPGAGPWRRTSLKEASRGQKNTPQDAPHFLLPSPEFLVRIREEMTQIVRKFLLTKDEAEGKKTVVTIATQSPRMLCRDPCLRDGLRNGESTDFSRSYLKGRLRTHS</sequence>
<evidence type="ECO:0000256" key="1">
    <source>
        <dbReference type="SAM" id="MobiDB-lite"/>
    </source>
</evidence>
<feature type="compositionally biased region" description="Pro residues" evidence="1">
    <location>
        <begin position="11"/>
        <end position="20"/>
    </location>
</feature>
<name>A0A0G4I9J1_9ALVE</name>